<dbReference type="PANTHER" id="PTHR32472">
    <property type="entry name" value="DNA REPAIR PROTEIN RADA"/>
    <property type="match status" value="1"/>
</dbReference>
<keyword evidence="9 11" id="KW-0238">DNA-binding</keyword>
<dbReference type="InterPro" id="IPR004504">
    <property type="entry name" value="DNA_repair_RadA"/>
</dbReference>
<evidence type="ECO:0000256" key="13">
    <source>
        <dbReference type="RuleBase" id="RU003555"/>
    </source>
</evidence>
<feature type="short sequence motif" description="RadA KNRFG motif" evidence="11">
    <location>
        <begin position="255"/>
        <end position="259"/>
    </location>
</feature>
<evidence type="ECO:0000256" key="10">
    <source>
        <dbReference type="ARBA" id="ARBA00023204"/>
    </source>
</evidence>
<dbReference type="GO" id="GO:0005829">
    <property type="term" value="C:cytosol"/>
    <property type="evidence" value="ECO:0007669"/>
    <property type="project" value="TreeGrafter"/>
</dbReference>
<evidence type="ECO:0000256" key="6">
    <source>
        <dbReference type="ARBA" id="ARBA00022833"/>
    </source>
</evidence>
<evidence type="ECO:0000256" key="4">
    <source>
        <dbReference type="ARBA" id="ARBA00022771"/>
    </source>
</evidence>
<keyword evidence="16" id="KW-1185">Reference proteome</keyword>
<sequence length="467" mass="48717">MARPRSRFVCQECGAVHSKWGGRCEACGGWNSLIEEAEPEGPPKGLGASGAAKGKRIAFVGLEGSSEAAPRRLTGIAEFDRVCGGGLVPGSALLVGGDPGIGKSTLLLQVVASLARNNAKCVYISGEEAVDQVRLRASRLGVTDAPVELAAATSIRDIAASLDHAHAADIVVIDSIQTMYLDMLDSSPGTVSQVRAAAQELIRLAKRVGFTLILVGHVTKDGAIAGPRVLEHMVDAVLYFEGERGHQFRILRGVKNRFGATDEIGVFEMTDAGLSEVANPSALFLADRHGAVSGAAVFAGMEGTRPVLVEIQALVAPSPLGTPRRAVVGWDSARLAMVMAVLDARCGLAIGSNDVYLNVAGGLRISEPAADLAVAAALVSALTGQPVPTDMVVFGEIGLSGEIRPVSQSDARLKEAGKLGFERALGPARRGRQKPASAGIVQNEIGHLQELVDMFDTERVTTPAMRA</sequence>
<reference evidence="15" key="1">
    <citation type="journal article" date="2014" name="Int. J. Syst. Evol. Microbiol.">
        <title>Complete genome sequence of Corynebacterium casei LMG S-19264T (=DSM 44701T), isolated from a smear-ripened cheese.</title>
        <authorList>
            <consortium name="US DOE Joint Genome Institute (JGI-PGF)"/>
            <person name="Walter F."/>
            <person name="Albersmeier A."/>
            <person name="Kalinowski J."/>
            <person name="Ruckert C."/>
        </authorList>
    </citation>
    <scope>NUCLEOTIDE SEQUENCE</scope>
    <source>
        <strain evidence="15">CGMCC 1.15725</strain>
    </source>
</reference>
<dbReference type="AlphaFoldDB" id="A0A8J2YUR5"/>
<feature type="domain" description="RecA family profile 1" evidence="14">
    <location>
        <begin position="68"/>
        <end position="218"/>
    </location>
</feature>
<dbReference type="CDD" id="cd01121">
    <property type="entry name" value="RadA_SMS_N"/>
    <property type="match status" value="1"/>
</dbReference>
<proteinExistence type="inferred from homology"/>
<dbReference type="GO" id="GO:0003684">
    <property type="term" value="F:damaged DNA binding"/>
    <property type="evidence" value="ECO:0007669"/>
    <property type="project" value="InterPro"/>
</dbReference>
<comment type="caution">
    <text evidence="15">The sequence shown here is derived from an EMBL/GenBank/DDBJ whole genome shotgun (WGS) entry which is preliminary data.</text>
</comment>
<keyword evidence="6 13" id="KW-0862">Zinc</keyword>
<keyword evidence="8 11" id="KW-0346">Stress response</keyword>
<comment type="domain">
    <text evidence="11">The middle region has homology to RecA with ATPase motifs including the RadA KNRFG motif, while the C-terminus is homologous to Lon protease.</text>
</comment>
<dbReference type="GO" id="GO:0000725">
    <property type="term" value="P:recombinational repair"/>
    <property type="evidence" value="ECO:0007669"/>
    <property type="project" value="UniProtKB-UniRule"/>
</dbReference>
<dbReference type="RefSeq" id="WP_189047843.1">
    <property type="nucleotide sequence ID" value="NZ_BMJQ01000008.1"/>
</dbReference>
<dbReference type="InterPro" id="IPR020588">
    <property type="entry name" value="RecA_ATP-bd"/>
</dbReference>
<dbReference type="Pfam" id="PF18073">
    <property type="entry name" value="Zn_ribbon_LapB"/>
    <property type="match status" value="1"/>
</dbReference>
<evidence type="ECO:0000256" key="11">
    <source>
        <dbReference type="HAMAP-Rule" id="MF_01498"/>
    </source>
</evidence>
<dbReference type="InterPro" id="IPR003593">
    <property type="entry name" value="AAA+_ATPase"/>
</dbReference>
<keyword evidence="2 11" id="KW-0547">Nucleotide-binding</keyword>
<dbReference type="GO" id="GO:0008270">
    <property type="term" value="F:zinc ion binding"/>
    <property type="evidence" value="ECO:0007669"/>
    <property type="project" value="UniProtKB-KW"/>
</dbReference>
<dbReference type="SMART" id="SM00382">
    <property type="entry name" value="AAA"/>
    <property type="match status" value="1"/>
</dbReference>
<dbReference type="SUPFAM" id="SSF52540">
    <property type="entry name" value="P-loop containing nucleoside triphosphate hydrolases"/>
    <property type="match status" value="1"/>
</dbReference>
<dbReference type="GO" id="GO:0005524">
    <property type="term" value="F:ATP binding"/>
    <property type="evidence" value="ECO:0007669"/>
    <property type="project" value="UniProtKB-UniRule"/>
</dbReference>
<dbReference type="Gene3D" id="3.40.50.300">
    <property type="entry name" value="P-loop containing nucleotide triphosphate hydrolases"/>
    <property type="match status" value="1"/>
</dbReference>
<keyword evidence="7 11" id="KW-0067">ATP-binding</keyword>
<dbReference type="InterPro" id="IPR014721">
    <property type="entry name" value="Ribsml_uS5_D2-typ_fold_subgr"/>
</dbReference>
<dbReference type="FunFam" id="3.40.50.300:FF:000050">
    <property type="entry name" value="DNA repair protein RadA"/>
    <property type="match status" value="1"/>
</dbReference>
<dbReference type="PANTHER" id="PTHR32472:SF10">
    <property type="entry name" value="DNA REPAIR PROTEIN RADA-LIKE PROTEIN"/>
    <property type="match status" value="1"/>
</dbReference>
<name>A0A8J2YUR5_9PROT</name>
<dbReference type="PRINTS" id="PR01874">
    <property type="entry name" value="DNAREPAIRADA"/>
</dbReference>
<dbReference type="Proteomes" id="UP000646365">
    <property type="component" value="Unassembled WGS sequence"/>
</dbReference>
<reference evidence="15" key="2">
    <citation type="submission" date="2020-09" db="EMBL/GenBank/DDBJ databases">
        <authorList>
            <person name="Sun Q."/>
            <person name="Zhou Y."/>
        </authorList>
    </citation>
    <scope>NUCLEOTIDE SEQUENCE</scope>
    <source>
        <strain evidence="15">CGMCC 1.15725</strain>
    </source>
</reference>
<dbReference type="InterPro" id="IPR027417">
    <property type="entry name" value="P-loop_NTPase"/>
</dbReference>
<dbReference type="Pfam" id="PF13481">
    <property type="entry name" value="AAA_25"/>
    <property type="match status" value="1"/>
</dbReference>
<comment type="function">
    <text evidence="11">Plays a role in repairing double-strand DNA breaks, probably involving stabilizing or processing branched DNA or blocked replication forks.</text>
</comment>
<dbReference type="HAMAP" id="MF_01498">
    <property type="entry name" value="RadA_bact"/>
    <property type="match status" value="1"/>
</dbReference>
<evidence type="ECO:0000259" key="14">
    <source>
        <dbReference type="PROSITE" id="PS50162"/>
    </source>
</evidence>
<organism evidence="15 16">
    <name type="scientific">Aliidongia dinghuensis</name>
    <dbReference type="NCBI Taxonomy" id="1867774"/>
    <lineage>
        <taxon>Bacteria</taxon>
        <taxon>Pseudomonadati</taxon>
        <taxon>Pseudomonadota</taxon>
        <taxon>Alphaproteobacteria</taxon>
        <taxon>Rhodospirillales</taxon>
        <taxon>Dongiaceae</taxon>
        <taxon>Aliidongia</taxon>
    </lineage>
</organism>
<dbReference type="Gene3D" id="3.30.230.10">
    <property type="match status" value="1"/>
</dbReference>
<evidence type="ECO:0000256" key="2">
    <source>
        <dbReference type="ARBA" id="ARBA00022741"/>
    </source>
</evidence>
<evidence type="ECO:0000256" key="8">
    <source>
        <dbReference type="ARBA" id="ARBA00023016"/>
    </source>
</evidence>
<evidence type="ECO:0000313" key="15">
    <source>
        <dbReference type="EMBL" id="GGF25055.1"/>
    </source>
</evidence>
<accession>A0A8J2YUR5</accession>
<dbReference type="InterPro" id="IPR041166">
    <property type="entry name" value="Rubredoxin_2"/>
</dbReference>
<feature type="binding site" evidence="11">
    <location>
        <begin position="97"/>
        <end position="104"/>
    </location>
    <ligand>
        <name>ATP</name>
        <dbReference type="ChEBI" id="CHEBI:30616"/>
    </ligand>
</feature>
<dbReference type="SUPFAM" id="SSF54211">
    <property type="entry name" value="Ribosomal protein S5 domain 2-like"/>
    <property type="match status" value="1"/>
</dbReference>
<keyword evidence="1 11" id="KW-0479">Metal-binding</keyword>
<keyword evidence="5" id="KW-0378">Hydrolase</keyword>
<evidence type="ECO:0000256" key="3">
    <source>
        <dbReference type="ARBA" id="ARBA00022763"/>
    </source>
</evidence>
<dbReference type="PROSITE" id="PS50162">
    <property type="entry name" value="RECA_2"/>
    <property type="match status" value="1"/>
</dbReference>
<comment type="similarity">
    <text evidence="11 13">Belongs to the RecA family. RadA subfamily.</text>
</comment>
<dbReference type="InterPro" id="IPR020568">
    <property type="entry name" value="Ribosomal_Su5_D2-typ_SF"/>
</dbReference>
<dbReference type="GO" id="GO:0140664">
    <property type="term" value="F:ATP-dependent DNA damage sensor activity"/>
    <property type="evidence" value="ECO:0007669"/>
    <property type="project" value="InterPro"/>
</dbReference>
<evidence type="ECO:0000256" key="7">
    <source>
        <dbReference type="ARBA" id="ARBA00022840"/>
    </source>
</evidence>
<keyword evidence="10 11" id="KW-0234">DNA repair</keyword>
<comment type="function">
    <text evidence="13">DNA-dependent ATPase involved in processing of recombination intermediates, plays a role in repairing DNA breaks. Stimulates the branch migration of RecA-mediated strand transfer reactions, allowing the 3' invading strand to extend heteroduplex DNA faster. Binds ssDNA in the presence of ADP but not other nucleotides, has ATPase activity that is stimulated by ssDNA and various branched DNA structures, but inhibited by SSB. Does not have RecA's homology-searching function.</text>
</comment>
<evidence type="ECO:0000256" key="12">
    <source>
        <dbReference type="NCBIfam" id="TIGR00416"/>
    </source>
</evidence>
<keyword evidence="4 13" id="KW-0863">Zinc-finger</keyword>
<gene>
    <name evidence="11 15" type="primary">radA</name>
    <name evidence="15" type="ORF">GCM10011611_33880</name>
</gene>
<dbReference type="GO" id="GO:0016787">
    <property type="term" value="F:hydrolase activity"/>
    <property type="evidence" value="ECO:0007669"/>
    <property type="project" value="UniProtKB-KW"/>
</dbReference>
<evidence type="ECO:0000256" key="9">
    <source>
        <dbReference type="ARBA" id="ARBA00023125"/>
    </source>
</evidence>
<evidence type="ECO:0000256" key="1">
    <source>
        <dbReference type="ARBA" id="ARBA00022723"/>
    </source>
</evidence>
<feature type="region of interest" description="Lon-protease-like" evidence="11">
    <location>
        <begin position="354"/>
        <end position="467"/>
    </location>
</feature>
<dbReference type="NCBIfam" id="TIGR00416">
    <property type="entry name" value="sms"/>
    <property type="match status" value="1"/>
</dbReference>
<protein>
    <recommendedName>
        <fullName evidence="11 12">DNA repair protein RadA</fullName>
    </recommendedName>
</protein>
<keyword evidence="3 11" id="KW-0227">DNA damage</keyword>
<dbReference type="Pfam" id="PF13541">
    <property type="entry name" value="ChlI"/>
    <property type="match status" value="1"/>
</dbReference>
<dbReference type="EMBL" id="BMJQ01000008">
    <property type="protein sequence ID" value="GGF25055.1"/>
    <property type="molecule type" value="Genomic_DNA"/>
</dbReference>
<evidence type="ECO:0000313" key="16">
    <source>
        <dbReference type="Proteomes" id="UP000646365"/>
    </source>
</evidence>
<evidence type="ECO:0000256" key="5">
    <source>
        <dbReference type="ARBA" id="ARBA00022801"/>
    </source>
</evidence>